<dbReference type="InParanoid" id="D7TYF5"/>
<protein>
    <submittedName>
        <fullName evidence="1">Uncharacterized protein</fullName>
    </submittedName>
</protein>
<dbReference type="HOGENOM" id="CLU_2781062_0_0_1"/>
<gene>
    <name evidence="1" type="ordered locus">VIT_18s0001g02870</name>
</gene>
<accession>D7TYF5</accession>
<name>D7TYF5_VITVI</name>
<sequence>MHIHTHTLIGDLSLSITAFIRRVERGFLRFLLSLSPSVPFSPEFRKIKFSYQERVGFSFPFFSFSFFLL</sequence>
<dbReference type="AlphaFoldDB" id="D7TYF5"/>
<evidence type="ECO:0000313" key="2">
    <source>
        <dbReference type="Proteomes" id="UP000009183"/>
    </source>
</evidence>
<reference evidence="2" key="1">
    <citation type="journal article" date="2007" name="Nature">
        <title>The grapevine genome sequence suggests ancestral hexaploidization in major angiosperm phyla.</title>
        <authorList>
            <consortium name="The French-Italian Public Consortium for Grapevine Genome Characterization."/>
            <person name="Jaillon O."/>
            <person name="Aury J.-M."/>
            <person name="Noel B."/>
            <person name="Policriti A."/>
            <person name="Clepet C."/>
            <person name="Casagrande A."/>
            <person name="Choisne N."/>
            <person name="Aubourg S."/>
            <person name="Vitulo N."/>
            <person name="Jubin C."/>
            <person name="Vezzi A."/>
            <person name="Legeai F."/>
            <person name="Hugueney P."/>
            <person name="Dasilva C."/>
            <person name="Horner D."/>
            <person name="Mica E."/>
            <person name="Jublot D."/>
            <person name="Poulain J."/>
            <person name="Bruyere C."/>
            <person name="Billault A."/>
            <person name="Segurens B."/>
            <person name="Gouyvenoux M."/>
            <person name="Ugarte E."/>
            <person name="Cattonaro F."/>
            <person name="Anthouard V."/>
            <person name="Vico V."/>
            <person name="Del Fabbro C."/>
            <person name="Alaux M."/>
            <person name="Di Gaspero G."/>
            <person name="Dumas V."/>
            <person name="Felice N."/>
            <person name="Paillard S."/>
            <person name="Juman I."/>
            <person name="Moroldo M."/>
            <person name="Scalabrin S."/>
            <person name="Canaguier A."/>
            <person name="Le Clainche I."/>
            <person name="Malacrida G."/>
            <person name="Durand E."/>
            <person name="Pesole G."/>
            <person name="Laucou V."/>
            <person name="Chatelet P."/>
            <person name="Merdinoglu D."/>
            <person name="Delledonne M."/>
            <person name="Pezzotti M."/>
            <person name="Lecharny A."/>
            <person name="Scarpelli C."/>
            <person name="Artiguenave F."/>
            <person name="Pe M.E."/>
            <person name="Valle G."/>
            <person name="Morgante M."/>
            <person name="Caboche M."/>
            <person name="Adam-Blondon A.-F."/>
            <person name="Weissenbach J."/>
            <person name="Quetier F."/>
            <person name="Wincker P."/>
        </authorList>
    </citation>
    <scope>NUCLEOTIDE SEQUENCE [LARGE SCALE GENOMIC DNA]</scope>
    <source>
        <strain evidence="2">cv. Pinot noir / PN40024</strain>
    </source>
</reference>
<evidence type="ECO:0000313" key="1">
    <source>
        <dbReference type="EMBL" id="CBI35530.3"/>
    </source>
</evidence>
<keyword evidence="2" id="KW-1185">Reference proteome</keyword>
<proteinExistence type="predicted"/>
<dbReference type="PaxDb" id="29760-VIT_18s0001g02870.t01"/>
<dbReference type="EMBL" id="FN596267">
    <property type="protein sequence ID" value="CBI35530.3"/>
    <property type="molecule type" value="Genomic_DNA"/>
</dbReference>
<organism evidence="1 2">
    <name type="scientific">Vitis vinifera</name>
    <name type="common">Grape</name>
    <dbReference type="NCBI Taxonomy" id="29760"/>
    <lineage>
        <taxon>Eukaryota</taxon>
        <taxon>Viridiplantae</taxon>
        <taxon>Streptophyta</taxon>
        <taxon>Embryophyta</taxon>
        <taxon>Tracheophyta</taxon>
        <taxon>Spermatophyta</taxon>
        <taxon>Magnoliopsida</taxon>
        <taxon>eudicotyledons</taxon>
        <taxon>Gunneridae</taxon>
        <taxon>Pentapetalae</taxon>
        <taxon>rosids</taxon>
        <taxon>Vitales</taxon>
        <taxon>Vitaceae</taxon>
        <taxon>Viteae</taxon>
        <taxon>Vitis</taxon>
    </lineage>
</organism>
<dbReference type="Proteomes" id="UP000009183">
    <property type="component" value="Chromosome 18, unordered"/>
</dbReference>